<organism evidence="1 2">
    <name type="scientific">Chryseolinea soli</name>
    <dbReference type="NCBI Taxonomy" id="2321403"/>
    <lineage>
        <taxon>Bacteria</taxon>
        <taxon>Pseudomonadati</taxon>
        <taxon>Bacteroidota</taxon>
        <taxon>Cytophagia</taxon>
        <taxon>Cytophagales</taxon>
        <taxon>Fulvivirgaceae</taxon>
        <taxon>Chryseolinea</taxon>
    </lineage>
</organism>
<evidence type="ECO:0000313" key="2">
    <source>
        <dbReference type="Proteomes" id="UP000266183"/>
    </source>
</evidence>
<dbReference type="EMBL" id="CP032382">
    <property type="protein sequence ID" value="AYB35099.1"/>
    <property type="molecule type" value="Genomic_DNA"/>
</dbReference>
<gene>
    <name evidence="1" type="ORF">D4L85_32945</name>
</gene>
<dbReference type="PROSITE" id="PS51257">
    <property type="entry name" value="PROKAR_LIPOPROTEIN"/>
    <property type="match status" value="1"/>
</dbReference>
<dbReference type="KEGG" id="chk:D4L85_32945"/>
<dbReference type="Pfam" id="PF14135">
    <property type="entry name" value="DUF4302"/>
    <property type="match status" value="1"/>
</dbReference>
<name>A0A385SV58_9BACT</name>
<dbReference type="InterPro" id="IPR025396">
    <property type="entry name" value="DUF4302"/>
</dbReference>
<evidence type="ECO:0000313" key="1">
    <source>
        <dbReference type="EMBL" id="AYB35099.1"/>
    </source>
</evidence>
<accession>A0A385SV58</accession>
<dbReference type="AlphaFoldDB" id="A0A385SV58"/>
<sequence>MRMKNIFIYIVALIAIAACQHEDDPLLMGRPEERMEQILKDYRQQLVDAPSGWKGYLFPGSGGGYSFYMTFSSEGRVTMLADINADCQVKPFESSFRMEAVQRPSLFFDTYSYLHILSDPDPDTVGGAQGHGLNSDFEFAFESTQGDTIKLKGNQHGSPLLLIKATAAESEALRRGDLNVLQKGIVGYKDKSPFTYLQSRDGKRINTSFNLDTKTFSLSFKQADSLNIQTTPFAYTTNGIFLQKQVTYKDVTFHEVFYDASQKFYVMVDGERINLVPSADPILPLHLLLGIDFTTVSVPFEPLPGWSPLYTNARLTIHNSLLAKGVGLSNIELAFNPKNKTLTLDVFMRAVGDGGYYLGRYQYAYTKSADGVFKFTRYEEPTGNAKFIEEDMAPFLYYFNSSRFRMEYLKTADGFVAQLKCVESPSFYFSGNFGSAF</sequence>
<keyword evidence="2" id="KW-1185">Reference proteome</keyword>
<dbReference type="Proteomes" id="UP000266183">
    <property type="component" value="Chromosome"/>
</dbReference>
<reference evidence="2" key="1">
    <citation type="submission" date="2018-09" db="EMBL/GenBank/DDBJ databases">
        <title>Chryseolinea sp. KIS68-18 isolated from soil.</title>
        <authorList>
            <person name="Weon H.-Y."/>
            <person name="Kwon S.-W."/>
            <person name="Lee S.A."/>
        </authorList>
    </citation>
    <scope>NUCLEOTIDE SEQUENCE [LARGE SCALE GENOMIC DNA]</scope>
    <source>
        <strain evidence="2">KIS68-18</strain>
    </source>
</reference>
<proteinExistence type="predicted"/>
<protein>
    <submittedName>
        <fullName evidence="1">DUF4302 domain-containing protein</fullName>
    </submittedName>
</protein>